<dbReference type="Proteomes" id="UP000270411">
    <property type="component" value="Chromosome 2"/>
</dbReference>
<sequence length="169" mass="17652">MGKHRPTAQVGRAGTRASASFGKQGVHRGGTPVHRAGAGFTLIELMVTVAIIGIIAAIALPSYTQYIVRSNRTAAESYMLELSSLQERFMVDRRAYATDLTALNAPTAPDSVSPHYQITMAATATPPAYTITATPINAQASRDTGCGTLTLNQAGAKTASGTAPTGCWK</sequence>
<dbReference type="KEGG" id="cpau:EHF44_26045"/>
<dbReference type="Pfam" id="PF16732">
    <property type="entry name" value="ComP_DUS"/>
    <property type="match status" value="1"/>
</dbReference>
<protein>
    <submittedName>
        <fullName evidence="4">Type IV pilin protein</fullName>
    </submittedName>
</protein>
<dbReference type="InterPro" id="IPR045584">
    <property type="entry name" value="Pilin-like"/>
</dbReference>
<dbReference type="SUPFAM" id="SSF54523">
    <property type="entry name" value="Pili subunits"/>
    <property type="match status" value="1"/>
</dbReference>
<dbReference type="EMBL" id="CP033970">
    <property type="protein sequence ID" value="AZG16826.1"/>
    <property type="molecule type" value="Genomic_DNA"/>
</dbReference>
<evidence type="ECO:0000256" key="1">
    <source>
        <dbReference type="ARBA" id="ARBA00022481"/>
    </source>
</evidence>
<gene>
    <name evidence="4" type="ORF">EHF44_26045</name>
</gene>
<accession>A0A3G8H8U0</accession>
<dbReference type="GO" id="GO:0015628">
    <property type="term" value="P:protein secretion by the type II secretion system"/>
    <property type="evidence" value="ECO:0007669"/>
    <property type="project" value="InterPro"/>
</dbReference>
<feature type="region of interest" description="Disordered" evidence="2">
    <location>
        <begin position="1"/>
        <end position="30"/>
    </location>
</feature>
<proteinExistence type="predicted"/>
<keyword evidence="3" id="KW-0472">Membrane</keyword>
<keyword evidence="1" id="KW-0488">Methylation</keyword>
<evidence type="ECO:0000256" key="2">
    <source>
        <dbReference type="SAM" id="MobiDB-lite"/>
    </source>
</evidence>
<dbReference type="InterPro" id="IPR000983">
    <property type="entry name" value="Bac_GSPG_pilin"/>
</dbReference>
<keyword evidence="3" id="KW-0812">Transmembrane</keyword>
<reference evidence="5" key="1">
    <citation type="submission" date="2018-11" db="EMBL/GenBank/DDBJ databases">
        <title>FDA dAtabase for Regulatory Grade micrObial Sequences (FDA-ARGOS): Supporting development and validation of Infectious Disease Dx tests.</title>
        <authorList>
            <person name="Goldberg B."/>
            <person name="Campos J."/>
            <person name="Tallon L."/>
            <person name="Sadzewicz L."/>
            <person name="Zhao X."/>
            <person name="Vavikolanu K."/>
            <person name="Mehta A."/>
            <person name="Aluvathingal J."/>
            <person name="Nadendla S."/>
            <person name="Geyer C."/>
            <person name="Nandy P."/>
            <person name="Yan Y."/>
            <person name="Sichtig H."/>
        </authorList>
    </citation>
    <scope>NUCLEOTIDE SEQUENCE [LARGE SCALE GENOMIC DNA]</scope>
    <source>
        <strain evidence="5">FDAARGOS_614</strain>
    </source>
</reference>
<dbReference type="PROSITE" id="PS00409">
    <property type="entry name" value="PROKAR_NTER_METHYL"/>
    <property type="match status" value="1"/>
</dbReference>
<dbReference type="Pfam" id="PF07963">
    <property type="entry name" value="N_methyl"/>
    <property type="match status" value="1"/>
</dbReference>
<dbReference type="RefSeq" id="WP_124686557.1">
    <property type="nucleotide sequence ID" value="NZ_CP033970.1"/>
</dbReference>
<dbReference type="NCBIfam" id="TIGR02532">
    <property type="entry name" value="IV_pilin_GFxxxE"/>
    <property type="match status" value="1"/>
</dbReference>
<dbReference type="PRINTS" id="PR00813">
    <property type="entry name" value="BCTERIALGSPG"/>
</dbReference>
<organism evidence="4 5">
    <name type="scientific">Cupriavidus pauculus</name>
    <dbReference type="NCBI Taxonomy" id="82633"/>
    <lineage>
        <taxon>Bacteria</taxon>
        <taxon>Pseudomonadati</taxon>
        <taxon>Pseudomonadota</taxon>
        <taxon>Betaproteobacteria</taxon>
        <taxon>Burkholderiales</taxon>
        <taxon>Burkholderiaceae</taxon>
        <taxon>Cupriavidus</taxon>
    </lineage>
</organism>
<dbReference type="InterPro" id="IPR012902">
    <property type="entry name" value="N_methyl_site"/>
</dbReference>
<evidence type="ECO:0000256" key="3">
    <source>
        <dbReference type="SAM" id="Phobius"/>
    </source>
</evidence>
<dbReference type="GO" id="GO:0043683">
    <property type="term" value="P:type IV pilus assembly"/>
    <property type="evidence" value="ECO:0007669"/>
    <property type="project" value="InterPro"/>
</dbReference>
<feature type="transmembrane region" description="Helical" evidence="3">
    <location>
        <begin position="38"/>
        <end position="60"/>
    </location>
</feature>
<dbReference type="GO" id="GO:0015627">
    <property type="term" value="C:type II protein secretion system complex"/>
    <property type="evidence" value="ECO:0007669"/>
    <property type="project" value="InterPro"/>
</dbReference>
<dbReference type="AlphaFoldDB" id="A0A3G8H8U0"/>
<evidence type="ECO:0000313" key="4">
    <source>
        <dbReference type="EMBL" id="AZG16826.1"/>
    </source>
</evidence>
<dbReference type="OrthoDB" id="8592370at2"/>
<dbReference type="InterPro" id="IPR031982">
    <property type="entry name" value="PilE-like"/>
</dbReference>
<keyword evidence="3" id="KW-1133">Transmembrane helix</keyword>
<name>A0A3G8H8U0_9BURK</name>
<evidence type="ECO:0000313" key="5">
    <source>
        <dbReference type="Proteomes" id="UP000270411"/>
    </source>
</evidence>
<dbReference type="Gene3D" id="3.30.700.10">
    <property type="entry name" value="Glycoprotein, Type 4 Pilin"/>
    <property type="match status" value="1"/>
</dbReference>